<feature type="region of interest" description="Disordered" evidence="1">
    <location>
        <begin position="1"/>
        <end position="87"/>
    </location>
</feature>
<dbReference type="SUPFAM" id="SSF56219">
    <property type="entry name" value="DNase I-like"/>
    <property type="match status" value="1"/>
</dbReference>
<gene>
    <name evidence="2" type="ORF">FSB_LOCUS3265</name>
</gene>
<dbReference type="InterPro" id="IPR040256">
    <property type="entry name" value="At4g02000-like"/>
</dbReference>
<dbReference type="InterPro" id="IPR036691">
    <property type="entry name" value="Endo/exonu/phosph_ase_sf"/>
</dbReference>
<organism evidence="2">
    <name type="scientific">Fagus sylvatica</name>
    <name type="common">Beechnut</name>
    <dbReference type="NCBI Taxonomy" id="28930"/>
    <lineage>
        <taxon>Eukaryota</taxon>
        <taxon>Viridiplantae</taxon>
        <taxon>Streptophyta</taxon>
        <taxon>Embryophyta</taxon>
        <taxon>Tracheophyta</taxon>
        <taxon>Spermatophyta</taxon>
        <taxon>Magnoliopsida</taxon>
        <taxon>eudicotyledons</taxon>
        <taxon>Gunneridae</taxon>
        <taxon>Pentapetalae</taxon>
        <taxon>rosids</taxon>
        <taxon>fabids</taxon>
        <taxon>Fagales</taxon>
        <taxon>Fagaceae</taxon>
        <taxon>Fagus</taxon>
    </lineage>
</organism>
<reference evidence="2" key="1">
    <citation type="submission" date="2018-02" db="EMBL/GenBank/DDBJ databases">
        <authorList>
            <person name="Cohen D.B."/>
            <person name="Kent A.D."/>
        </authorList>
    </citation>
    <scope>NUCLEOTIDE SEQUENCE</scope>
</reference>
<dbReference type="EMBL" id="OIVN01000158">
    <property type="protein sequence ID" value="SPC75383.1"/>
    <property type="molecule type" value="Genomic_DNA"/>
</dbReference>
<accession>A0A2N9EKP4</accession>
<evidence type="ECO:0000313" key="2">
    <source>
        <dbReference type="EMBL" id="SPC75383.1"/>
    </source>
</evidence>
<dbReference type="PANTHER" id="PTHR31286:SF99">
    <property type="entry name" value="DUF4283 DOMAIN-CONTAINING PROTEIN"/>
    <property type="match status" value="1"/>
</dbReference>
<dbReference type="Gene3D" id="3.60.10.10">
    <property type="entry name" value="Endonuclease/exonuclease/phosphatase"/>
    <property type="match status" value="1"/>
</dbReference>
<dbReference type="PANTHER" id="PTHR31286">
    <property type="entry name" value="GLYCINE-RICH CELL WALL STRUCTURAL PROTEIN 1.8-LIKE"/>
    <property type="match status" value="1"/>
</dbReference>
<proteinExistence type="predicted"/>
<feature type="compositionally biased region" description="Acidic residues" evidence="1">
    <location>
        <begin position="72"/>
        <end position="87"/>
    </location>
</feature>
<evidence type="ECO:0000256" key="1">
    <source>
        <dbReference type="SAM" id="MobiDB-lite"/>
    </source>
</evidence>
<dbReference type="AlphaFoldDB" id="A0A2N9EKP4"/>
<name>A0A2N9EKP4_FAGSY</name>
<sequence>MDTDMSDRPKVKIRASGDKSGHSLEDGDSGRCSNKKMKDTHVIPSGEMDTNRVPVVGGEDLEIKEPISPLGDDGEISSDDDDDIEPPEEGEVVSFLLDLIIGMALNVLKGGPWFIGEHFLSLRPWVPDFRASEAVVSSVAVWVRLPELLVEYYQKDSLMHIGKGLGPVLRVDYNMAAGTHGRFARICVQLDLDKPLVRMVRIGKTKLAVVYEGIGLLCFHCGKLGIGLIDVPTGAQRILTHPPRRLMLTRMRKKKQTTLGFGCLCNGGKDKTTIPLIVGKQCRTLPKLMELMPILSPPAPAAPKHQEASLISLWLQIPTRHDKHQMGSDSNAFGKDPLHVWGWYETETAQAWTEISLAIPILGSLDLPLLTDMVWLQEISPFWNFQAKILRIDGVHCPVRIRFQPSPKLRFTQYLEKVYFATLPEFEERKVILSAPIKFYWQGNRASLKMAQAVKCIPCFVIRIQCSEKLSEGYLSYKFSMEATRNNLWEMWPEKAWNAMEAEGSLFPSTNPPFISINEIALLDLLKINSPAILVLIETRLGGNRAVDLAKTLPFDGFLCTNTIGFARGIWVMWNSDLVDMDHLCSTEQEIHISVKVRGSNTLWLMSAIYASPRRSERRILWNNLSMIADIHNLPWVMVGDFNDILSCDEKWGAWASPASNLAGTFAIFTALVSAWNKLVFGNIFQRKKRVLARMSGVQGALASNPSDSLSRLEKSLREQYLNILNLEEDFWALKSRVGPISLYNTVYKIFTKIIVNRIRPLLSSLISPFQTAFISGRRGVDNVIIAQELIHSLHKKKDDLLLCAEASSSCCHTIARVMDDFCSHSGQKINLTKSKGFFTPNVAPHMRQQLCDILRVASTLDLGKYLGFPLRLNGRNARDFRFIVEKVQSKLSSWKSKLLSPAAKYCPNGPLEINERASRSRSSNWRGLKMGHEIFRQGLLWVVRNGHSVSFWHDTWMGNRPLREVIQGPIPPFEDCLCVVDVIEGVGFWDFSKISFTLPNDICDSIKAVSVCSLSNQEDSIAWDSLDGG</sequence>
<feature type="compositionally biased region" description="Basic and acidic residues" evidence="1">
    <location>
        <begin position="1"/>
        <end position="29"/>
    </location>
</feature>
<protein>
    <submittedName>
        <fullName evidence="2">Uncharacterized protein</fullName>
    </submittedName>
</protein>